<feature type="domain" description="EGF-like" evidence="2">
    <location>
        <begin position="101"/>
        <end position="145"/>
    </location>
</feature>
<dbReference type="SMART" id="SM00181">
    <property type="entry name" value="EGF"/>
    <property type="match status" value="1"/>
</dbReference>
<name>A0A6J8DCW5_MYTCO</name>
<keyword evidence="1" id="KW-1015">Disulfide bond</keyword>
<proteinExistence type="predicted"/>
<accession>A0A6J8DCW5</accession>
<organism evidence="3 4">
    <name type="scientific">Mytilus coruscus</name>
    <name type="common">Sea mussel</name>
    <dbReference type="NCBI Taxonomy" id="42192"/>
    <lineage>
        <taxon>Eukaryota</taxon>
        <taxon>Metazoa</taxon>
        <taxon>Spiralia</taxon>
        <taxon>Lophotrochozoa</taxon>
        <taxon>Mollusca</taxon>
        <taxon>Bivalvia</taxon>
        <taxon>Autobranchia</taxon>
        <taxon>Pteriomorphia</taxon>
        <taxon>Mytilida</taxon>
        <taxon>Mytiloidea</taxon>
        <taxon>Mytilidae</taxon>
        <taxon>Mytilinae</taxon>
        <taxon>Mytilus</taxon>
    </lineage>
</organism>
<dbReference type="SUPFAM" id="SSF57196">
    <property type="entry name" value="EGF/Laminin"/>
    <property type="match status" value="1"/>
</dbReference>
<feature type="disulfide bond" evidence="1">
    <location>
        <begin position="135"/>
        <end position="144"/>
    </location>
</feature>
<evidence type="ECO:0000256" key="1">
    <source>
        <dbReference type="PROSITE-ProRule" id="PRU00076"/>
    </source>
</evidence>
<gene>
    <name evidence="3" type="ORF">MCOR_38680</name>
</gene>
<keyword evidence="1" id="KW-0245">EGF-like domain</keyword>
<dbReference type="EMBL" id="CACVKT020007048">
    <property type="protein sequence ID" value="CAC5404950.1"/>
    <property type="molecule type" value="Genomic_DNA"/>
</dbReference>
<evidence type="ECO:0000259" key="2">
    <source>
        <dbReference type="PROSITE" id="PS50026"/>
    </source>
</evidence>
<dbReference type="CDD" id="cd00054">
    <property type="entry name" value="EGF_CA"/>
    <property type="match status" value="1"/>
</dbReference>
<dbReference type="Proteomes" id="UP000507470">
    <property type="component" value="Unassembled WGS sequence"/>
</dbReference>
<dbReference type="PROSITE" id="PS00022">
    <property type="entry name" value="EGF_1"/>
    <property type="match status" value="1"/>
</dbReference>
<sequence>MLTSLAKLFDSARNAPFSKLKINYFIVEHGKSCVLYEISNIDPFNETCKPDSQYVKNHCKEFPHNCKHCCEDWEIILPIHCFCDKLPHCPDKNCDRPAKMEYDECSDENCPCRNGGTCKEPTHPRATAEDITCSCPTGFSGRYCQYITRICKETRITSKSPSIKTCSGNSDAKCYSLLENINIICEILQYESQTHNIPNCTNV</sequence>
<evidence type="ECO:0000313" key="4">
    <source>
        <dbReference type="Proteomes" id="UP000507470"/>
    </source>
</evidence>
<dbReference type="Gene3D" id="2.10.25.10">
    <property type="entry name" value="Laminin"/>
    <property type="match status" value="1"/>
</dbReference>
<dbReference type="PROSITE" id="PS50026">
    <property type="entry name" value="EGF_3"/>
    <property type="match status" value="1"/>
</dbReference>
<reference evidence="3 4" key="1">
    <citation type="submission" date="2020-06" db="EMBL/GenBank/DDBJ databases">
        <authorList>
            <person name="Li R."/>
            <person name="Bekaert M."/>
        </authorList>
    </citation>
    <scope>NUCLEOTIDE SEQUENCE [LARGE SCALE GENOMIC DNA]</scope>
    <source>
        <strain evidence="4">wild</strain>
    </source>
</reference>
<dbReference type="InterPro" id="IPR000742">
    <property type="entry name" value="EGF"/>
</dbReference>
<dbReference type="AlphaFoldDB" id="A0A6J8DCW5"/>
<dbReference type="OrthoDB" id="6142532at2759"/>
<evidence type="ECO:0000313" key="3">
    <source>
        <dbReference type="EMBL" id="CAC5404950.1"/>
    </source>
</evidence>
<comment type="caution">
    <text evidence="1">Lacks conserved residue(s) required for the propagation of feature annotation.</text>
</comment>
<keyword evidence="4" id="KW-1185">Reference proteome</keyword>
<protein>
    <submittedName>
        <fullName evidence="3">DLL</fullName>
    </submittedName>
</protein>
<dbReference type="PROSITE" id="PS01186">
    <property type="entry name" value="EGF_2"/>
    <property type="match status" value="1"/>
</dbReference>